<dbReference type="PANTHER" id="PTHR43479">
    <property type="entry name" value="ACREF/ENVCD OPERON REPRESSOR-RELATED"/>
    <property type="match status" value="1"/>
</dbReference>
<feature type="DNA-binding region" description="H-T-H motif" evidence="2">
    <location>
        <begin position="47"/>
        <end position="66"/>
    </location>
</feature>
<dbReference type="AlphaFoldDB" id="A0A9W6GK94"/>
<sequence>MIYYEKNYLGVEDTVVNNDENINSETKIRIMEESLSLFSEKGFKGTSVREIAKRVGIKGASIYNHFKSKEEILKSLFSKYGSSTLRASLTDEDNIQFLAENPQEFPKFLKKQLRTWFLDKNWGKFFKVILMEMVHNESAKEIFREEMLGKGQEITDFFFTELKKRGAVKEYPVSQMGTLIFSPLLLLDIEFLLDEGEEETFLKRMDEHIDFVWDILKK</sequence>
<dbReference type="PANTHER" id="PTHR43479:SF11">
    <property type="entry name" value="ACREF_ENVCD OPERON REPRESSOR-RELATED"/>
    <property type="match status" value="1"/>
</dbReference>
<dbReference type="PROSITE" id="PS50977">
    <property type="entry name" value="HTH_TETR_2"/>
    <property type="match status" value="1"/>
</dbReference>
<dbReference type="Proteomes" id="UP001144471">
    <property type="component" value="Unassembled WGS sequence"/>
</dbReference>
<evidence type="ECO:0000256" key="1">
    <source>
        <dbReference type="ARBA" id="ARBA00023125"/>
    </source>
</evidence>
<accession>A0A9W6GK94</accession>
<protein>
    <recommendedName>
        <fullName evidence="3">HTH tetR-type domain-containing protein</fullName>
    </recommendedName>
</protein>
<evidence type="ECO:0000259" key="3">
    <source>
        <dbReference type="PROSITE" id="PS50977"/>
    </source>
</evidence>
<evidence type="ECO:0000313" key="4">
    <source>
        <dbReference type="EMBL" id="GLI55705.1"/>
    </source>
</evidence>
<dbReference type="InterPro" id="IPR050624">
    <property type="entry name" value="HTH-type_Tx_Regulator"/>
</dbReference>
<name>A0A9W6GK94_9FUSO</name>
<feature type="domain" description="HTH tetR-type" evidence="3">
    <location>
        <begin position="24"/>
        <end position="84"/>
    </location>
</feature>
<comment type="caution">
    <text evidence="4">The sequence shown here is derived from an EMBL/GenBank/DDBJ whole genome shotgun (WGS) entry which is preliminary data.</text>
</comment>
<evidence type="ECO:0000256" key="2">
    <source>
        <dbReference type="PROSITE-ProRule" id="PRU00335"/>
    </source>
</evidence>
<proteinExistence type="predicted"/>
<evidence type="ECO:0000313" key="5">
    <source>
        <dbReference type="Proteomes" id="UP001144471"/>
    </source>
</evidence>
<gene>
    <name evidence="4" type="ORF">PM10SUCC1_12190</name>
</gene>
<dbReference type="Gene3D" id="1.10.357.10">
    <property type="entry name" value="Tetracycline Repressor, domain 2"/>
    <property type="match status" value="1"/>
</dbReference>
<organism evidence="4 5">
    <name type="scientific">Propionigenium maris DSM 9537</name>
    <dbReference type="NCBI Taxonomy" id="1123000"/>
    <lineage>
        <taxon>Bacteria</taxon>
        <taxon>Fusobacteriati</taxon>
        <taxon>Fusobacteriota</taxon>
        <taxon>Fusobacteriia</taxon>
        <taxon>Fusobacteriales</taxon>
        <taxon>Fusobacteriaceae</taxon>
        <taxon>Propionigenium</taxon>
    </lineage>
</organism>
<reference evidence="4" key="1">
    <citation type="submission" date="2022-12" db="EMBL/GenBank/DDBJ databases">
        <title>Reference genome sequencing for broad-spectrum identification of bacterial and archaeal isolates by mass spectrometry.</title>
        <authorList>
            <person name="Sekiguchi Y."/>
            <person name="Tourlousse D.M."/>
        </authorList>
    </citation>
    <scope>NUCLEOTIDE SEQUENCE</scope>
    <source>
        <strain evidence="4">10succ1</strain>
    </source>
</reference>
<dbReference type="Pfam" id="PF00440">
    <property type="entry name" value="TetR_N"/>
    <property type="match status" value="1"/>
</dbReference>
<dbReference type="GO" id="GO:0003677">
    <property type="term" value="F:DNA binding"/>
    <property type="evidence" value="ECO:0007669"/>
    <property type="project" value="UniProtKB-UniRule"/>
</dbReference>
<dbReference type="EMBL" id="BSDY01000005">
    <property type="protein sequence ID" value="GLI55705.1"/>
    <property type="molecule type" value="Genomic_DNA"/>
</dbReference>
<dbReference type="InterPro" id="IPR009057">
    <property type="entry name" value="Homeodomain-like_sf"/>
</dbReference>
<keyword evidence="1 2" id="KW-0238">DNA-binding</keyword>
<keyword evidence="5" id="KW-1185">Reference proteome</keyword>
<dbReference type="PRINTS" id="PR00455">
    <property type="entry name" value="HTHTETR"/>
</dbReference>
<dbReference type="InterPro" id="IPR001647">
    <property type="entry name" value="HTH_TetR"/>
</dbReference>
<dbReference type="SUPFAM" id="SSF46689">
    <property type="entry name" value="Homeodomain-like"/>
    <property type="match status" value="1"/>
</dbReference>